<dbReference type="HOGENOM" id="CLU_3112932_0_0_2"/>
<dbReference type="AlphaFoldDB" id="G0HZP0"/>
<dbReference type="STRING" id="634497.HAH_4160"/>
<evidence type="ECO:0000313" key="2">
    <source>
        <dbReference type="Proteomes" id="UP000005629"/>
    </source>
</evidence>
<accession>G0HZP0</accession>
<evidence type="ECO:0000313" key="1">
    <source>
        <dbReference type="EMBL" id="AEM58835.1"/>
    </source>
</evidence>
<name>G0HZP0_HALHT</name>
<reference evidence="1 2" key="1">
    <citation type="journal article" date="2011" name="J. Bacteriol.">
        <title>Complete genome sequence of Haloarcula hispanica, a model haloarchaeon for studying genetics, metabolism, and virus-host interaction.</title>
        <authorList>
            <person name="Liu H."/>
            <person name="Wu Z."/>
            <person name="Li M."/>
            <person name="Zhang F."/>
            <person name="Zheng H."/>
            <person name="Han J."/>
            <person name="Liu J."/>
            <person name="Zhou J."/>
            <person name="Wang S."/>
            <person name="Xiang H."/>
        </authorList>
    </citation>
    <scope>NUCLEOTIDE SEQUENCE [LARGE SCALE GENOMIC DNA]</scope>
    <source>
        <strain evidence="2">ATCC 33960 / DSM 4426 / JCM 8911 / NBRC 102182 / NCIMB 2187 / VKM B-1755</strain>
    </source>
</reference>
<organism evidence="1 2">
    <name type="scientific">Haloarcula hispanica (strain ATCC 33960 / DSM 4426 / JCM 8911 / NBRC 102182 / NCIMB 2187 / VKM B-1755)</name>
    <dbReference type="NCBI Taxonomy" id="634497"/>
    <lineage>
        <taxon>Archaea</taxon>
        <taxon>Methanobacteriati</taxon>
        <taxon>Methanobacteriota</taxon>
        <taxon>Stenosarchaea group</taxon>
        <taxon>Halobacteria</taxon>
        <taxon>Halobacteriales</taxon>
        <taxon>Haloarculaceae</taxon>
        <taxon>Haloarcula</taxon>
    </lineage>
</organism>
<dbReference type="KEGG" id="hhi:HAH_4160"/>
<proteinExistence type="predicted"/>
<protein>
    <submittedName>
        <fullName evidence="1">Uncharacterized protein</fullName>
    </submittedName>
</protein>
<sequence length="50" mass="5623">MGLKHLVVVIGGGSAESFRRTLVGLKPYLVTEPREPDRSFRRTLVGLKRE</sequence>
<dbReference type="Proteomes" id="UP000005629">
    <property type="component" value="Chromosome II"/>
</dbReference>
<gene>
    <name evidence="1" type="ordered locus">HAH_4160</name>
</gene>
<dbReference type="EMBL" id="CP002922">
    <property type="protein sequence ID" value="AEM58835.1"/>
    <property type="molecule type" value="Genomic_DNA"/>
</dbReference>